<organism evidence="1 2">
    <name type="scientific">Nocardioides lianchengensis</name>
    <dbReference type="NCBI Taxonomy" id="1045774"/>
    <lineage>
        <taxon>Bacteria</taxon>
        <taxon>Bacillati</taxon>
        <taxon>Actinomycetota</taxon>
        <taxon>Actinomycetes</taxon>
        <taxon>Propionibacteriales</taxon>
        <taxon>Nocardioidaceae</taxon>
        <taxon>Nocardioides</taxon>
    </lineage>
</organism>
<dbReference type="RefSeq" id="WP_139175424.1">
    <property type="nucleotide sequence ID" value="NZ_FMZM01000002.1"/>
</dbReference>
<name>A0A1G6LT10_9ACTN</name>
<sequence length="94" mass="9913">MASVDDLVQRRPARKTRPPVTATVTTSDDSGVYATPLDGDNRTPHGPCLGGTRQALTSSGQSGYELTTEQLPVDTLVLLVFTDGGPWIAAWEGA</sequence>
<keyword evidence="2" id="KW-1185">Reference proteome</keyword>
<dbReference type="Proteomes" id="UP000199034">
    <property type="component" value="Unassembled WGS sequence"/>
</dbReference>
<dbReference type="EMBL" id="FMZM01000002">
    <property type="protein sequence ID" value="SDC46428.1"/>
    <property type="molecule type" value="Genomic_DNA"/>
</dbReference>
<reference evidence="1 2" key="1">
    <citation type="submission" date="2016-10" db="EMBL/GenBank/DDBJ databases">
        <authorList>
            <person name="de Groot N.N."/>
        </authorList>
    </citation>
    <scope>NUCLEOTIDE SEQUENCE [LARGE SCALE GENOMIC DNA]</scope>
    <source>
        <strain evidence="1 2">CGMCC 4.6858</strain>
    </source>
</reference>
<dbReference type="AlphaFoldDB" id="A0A1G6LT10"/>
<evidence type="ECO:0000313" key="1">
    <source>
        <dbReference type="EMBL" id="SDC46428.1"/>
    </source>
</evidence>
<evidence type="ECO:0000313" key="2">
    <source>
        <dbReference type="Proteomes" id="UP000199034"/>
    </source>
</evidence>
<protein>
    <submittedName>
        <fullName evidence="1">Uncharacterized protein</fullName>
    </submittedName>
</protein>
<dbReference type="OrthoDB" id="9935213at2"/>
<dbReference type="STRING" id="1045774.SAMN05421872_102353"/>
<gene>
    <name evidence="1" type="ORF">SAMN05421872_102353</name>
</gene>
<accession>A0A1G6LT10</accession>
<proteinExistence type="predicted"/>